<protein>
    <recommendedName>
        <fullName evidence="4">ADP-heptose--LPS heptosyltransferase</fullName>
    </recommendedName>
</protein>
<dbReference type="Pfam" id="PF01075">
    <property type="entry name" value="Glyco_transf_9"/>
    <property type="match status" value="1"/>
</dbReference>
<evidence type="ECO:0000313" key="3">
    <source>
        <dbReference type="EMBL" id="SVD03053.1"/>
    </source>
</evidence>
<name>A0A382RZJ6_9ZZZZ</name>
<dbReference type="GO" id="GO:0008713">
    <property type="term" value="F:ADP-heptose-lipopolysaccharide heptosyltransferase activity"/>
    <property type="evidence" value="ECO:0007669"/>
    <property type="project" value="TreeGrafter"/>
</dbReference>
<accession>A0A382RZJ6</accession>
<dbReference type="GO" id="GO:0005829">
    <property type="term" value="C:cytosol"/>
    <property type="evidence" value="ECO:0007669"/>
    <property type="project" value="TreeGrafter"/>
</dbReference>
<dbReference type="Gene3D" id="3.40.50.2000">
    <property type="entry name" value="Glycogen Phosphorylase B"/>
    <property type="match status" value="1"/>
</dbReference>
<keyword evidence="1" id="KW-0328">Glycosyltransferase</keyword>
<evidence type="ECO:0000256" key="1">
    <source>
        <dbReference type="ARBA" id="ARBA00022676"/>
    </source>
</evidence>
<sequence>YGFSVNTIKIFQNSFAQKIPYPYDNEVNRNLKMFDIKLGNNIKLFEFHNNNISKKILEISQTLDNALVIATGAKIKSKKWAQNNFFEIAKLWLKNKGDIVFIGNKGDGDDADIIISKLKEWQMRTELMFETNKVYNFCNQTTLDETIFLIKKSTAMIANDSGPAHLSSFTDTKVVTVQASQDFRLKWDPYLSTNFVLRPKRKSICKCNTDSCGYCINDIQYNDGWIKLKELS</sequence>
<dbReference type="SUPFAM" id="SSF53756">
    <property type="entry name" value="UDP-Glycosyltransferase/glycogen phosphorylase"/>
    <property type="match status" value="1"/>
</dbReference>
<gene>
    <name evidence="3" type="ORF">METZ01_LOCUS355907</name>
</gene>
<dbReference type="PANTHER" id="PTHR30160">
    <property type="entry name" value="TETRAACYLDISACCHARIDE 4'-KINASE-RELATED"/>
    <property type="match status" value="1"/>
</dbReference>
<evidence type="ECO:0008006" key="4">
    <source>
        <dbReference type="Google" id="ProtNLM"/>
    </source>
</evidence>
<dbReference type="GO" id="GO:0009244">
    <property type="term" value="P:lipopolysaccharide core region biosynthetic process"/>
    <property type="evidence" value="ECO:0007669"/>
    <property type="project" value="TreeGrafter"/>
</dbReference>
<dbReference type="InterPro" id="IPR051199">
    <property type="entry name" value="LPS_LOS_Heptosyltrfase"/>
</dbReference>
<reference evidence="3" key="1">
    <citation type="submission" date="2018-05" db="EMBL/GenBank/DDBJ databases">
        <authorList>
            <person name="Lanie J.A."/>
            <person name="Ng W.-L."/>
            <person name="Kazmierczak K.M."/>
            <person name="Andrzejewski T.M."/>
            <person name="Davidsen T.M."/>
            <person name="Wayne K.J."/>
            <person name="Tettelin H."/>
            <person name="Glass J.I."/>
            <person name="Rusch D."/>
            <person name="Podicherti R."/>
            <person name="Tsui H.-C.T."/>
            <person name="Winkler M.E."/>
        </authorList>
    </citation>
    <scope>NUCLEOTIDE SEQUENCE</scope>
</reference>
<organism evidence="3">
    <name type="scientific">marine metagenome</name>
    <dbReference type="NCBI Taxonomy" id="408172"/>
    <lineage>
        <taxon>unclassified sequences</taxon>
        <taxon>metagenomes</taxon>
        <taxon>ecological metagenomes</taxon>
    </lineage>
</organism>
<proteinExistence type="predicted"/>
<dbReference type="EMBL" id="UINC01125311">
    <property type="protein sequence ID" value="SVD03053.1"/>
    <property type="molecule type" value="Genomic_DNA"/>
</dbReference>
<feature type="non-terminal residue" evidence="3">
    <location>
        <position position="1"/>
    </location>
</feature>
<keyword evidence="2" id="KW-0808">Transferase</keyword>
<evidence type="ECO:0000256" key="2">
    <source>
        <dbReference type="ARBA" id="ARBA00022679"/>
    </source>
</evidence>
<dbReference type="AlphaFoldDB" id="A0A382RZJ6"/>
<dbReference type="InterPro" id="IPR002201">
    <property type="entry name" value="Glyco_trans_9"/>
</dbReference>